<organism evidence="1 2">
    <name type="scientific">Labedella phragmitis</name>
    <dbReference type="NCBI Taxonomy" id="2498849"/>
    <lineage>
        <taxon>Bacteria</taxon>
        <taxon>Bacillati</taxon>
        <taxon>Actinomycetota</taxon>
        <taxon>Actinomycetes</taxon>
        <taxon>Micrococcales</taxon>
        <taxon>Microbacteriaceae</taxon>
        <taxon>Labedella</taxon>
    </lineage>
</organism>
<comment type="caution">
    <text evidence="1">The sequence shown here is derived from an EMBL/GenBank/DDBJ whole genome shotgun (WGS) entry which is preliminary data.</text>
</comment>
<sequence length="255" mass="27088">MPVAITTALVAGAAGTITAIPPASTEASGGAGIVADAGPSRPTEIHTFVPGSSYDLELDERPVEELSYADCWEWSFVSARVDAMLCAWGGSDGGIIYDPCFRLKDEVAVCLTERDPFYSDGTPGGLVRIASQVAPPSFVSADGLVGAEQASDTRYPWSFSLDRLGEDGTRYLCRPMLSEPIAFVDVTFSCGTEPGTYAAAGNGAEWFAEGRWMIIMRPGAIRATSLDMSGATWTVQIADPHTNELVSVDVVEAWF</sequence>
<accession>A0A3S4AIV3</accession>
<evidence type="ECO:0000313" key="1">
    <source>
        <dbReference type="EMBL" id="RWZ49530.1"/>
    </source>
</evidence>
<dbReference type="EMBL" id="RZNB01000005">
    <property type="protein sequence ID" value="RWZ49530.1"/>
    <property type="molecule type" value="Genomic_DNA"/>
</dbReference>
<reference evidence="1 2" key="1">
    <citation type="submission" date="2018-12" db="EMBL/GenBank/DDBJ databases">
        <authorList>
            <person name="Li F."/>
        </authorList>
    </citation>
    <scope>NUCLEOTIDE SEQUENCE [LARGE SCALE GENOMIC DNA]</scope>
    <source>
        <strain evidence="1 2">11W25H-1</strain>
    </source>
</reference>
<gene>
    <name evidence="1" type="ORF">ELQ90_12220</name>
</gene>
<dbReference type="AlphaFoldDB" id="A0A3S4AIV3"/>
<name>A0A3S4AIV3_9MICO</name>
<evidence type="ECO:0000313" key="2">
    <source>
        <dbReference type="Proteomes" id="UP000288547"/>
    </source>
</evidence>
<keyword evidence="2" id="KW-1185">Reference proteome</keyword>
<dbReference type="RefSeq" id="WP_166409028.1">
    <property type="nucleotide sequence ID" value="NZ_RZNB01000005.1"/>
</dbReference>
<proteinExistence type="predicted"/>
<protein>
    <submittedName>
        <fullName evidence="1">Uncharacterized protein</fullName>
    </submittedName>
</protein>
<dbReference type="Proteomes" id="UP000288547">
    <property type="component" value="Unassembled WGS sequence"/>
</dbReference>